<accession>A0A0C5VHF2</accession>
<organism evidence="1 2">
    <name type="scientific">Gynuella sunshinyii YC6258</name>
    <dbReference type="NCBI Taxonomy" id="1445510"/>
    <lineage>
        <taxon>Bacteria</taxon>
        <taxon>Pseudomonadati</taxon>
        <taxon>Pseudomonadota</taxon>
        <taxon>Gammaproteobacteria</taxon>
        <taxon>Oceanospirillales</taxon>
        <taxon>Saccharospirillaceae</taxon>
        <taxon>Gynuella</taxon>
    </lineage>
</organism>
<dbReference type="STRING" id="1445510.YC6258_02053"/>
<evidence type="ECO:0000313" key="2">
    <source>
        <dbReference type="Proteomes" id="UP000032266"/>
    </source>
</evidence>
<keyword evidence="2" id="KW-1185">Reference proteome</keyword>
<name>A0A0C5VHF2_9GAMM</name>
<proteinExistence type="predicted"/>
<dbReference type="KEGG" id="gsn:YC6258_02053"/>
<dbReference type="HOGENOM" id="CLU_3344221_0_0_6"/>
<dbReference type="EMBL" id="CP007142">
    <property type="protein sequence ID" value="AJQ94097.1"/>
    <property type="molecule type" value="Genomic_DNA"/>
</dbReference>
<evidence type="ECO:0000313" key="1">
    <source>
        <dbReference type="EMBL" id="AJQ94097.1"/>
    </source>
</evidence>
<dbReference type="Proteomes" id="UP000032266">
    <property type="component" value="Chromosome"/>
</dbReference>
<protein>
    <submittedName>
        <fullName evidence="1">Uncharacterized protein</fullName>
    </submittedName>
</protein>
<dbReference type="AlphaFoldDB" id="A0A0C5VHF2"/>
<gene>
    <name evidence="1" type="ORF">YC6258_02053</name>
</gene>
<sequence>MWVKNEGEIYAHIFSESTLCLRITSDNFFNDSLPGKK</sequence>
<reference evidence="1 2" key="1">
    <citation type="submission" date="2014-01" db="EMBL/GenBank/DDBJ databases">
        <title>Full genme sequencing of cellulolytic bacterium Gynuella sunshinyii YC6258T gen. nov., sp. nov.</title>
        <authorList>
            <person name="Khan H."/>
            <person name="Chung E.J."/>
            <person name="Chung Y.R."/>
        </authorList>
    </citation>
    <scope>NUCLEOTIDE SEQUENCE [LARGE SCALE GENOMIC DNA]</scope>
    <source>
        <strain evidence="1 2">YC6258</strain>
    </source>
</reference>